<dbReference type="EC" id="3.4.24.64" evidence="4"/>
<dbReference type="Gene3D" id="3.30.830.10">
    <property type="entry name" value="Metalloenzyme, LuxS/M16 peptidase-like"/>
    <property type="match status" value="2"/>
</dbReference>
<dbReference type="InterPro" id="IPR050361">
    <property type="entry name" value="MPP/UQCRC_Complex"/>
</dbReference>
<accession>A0A1J0AC66</accession>
<keyword evidence="5" id="KW-1185">Reference proteome</keyword>
<dbReference type="Pfam" id="PF05193">
    <property type="entry name" value="Peptidase_M16_C"/>
    <property type="match status" value="1"/>
</dbReference>
<feature type="domain" description="Peptidase M16 N-terminal" evidence="2">
    <location>
        <begin position="32"/>
        <end position="177"/>
    </location>
</feature>
<evidence type="ECO:0000259" key="2">
    <source>
        <dbReference type="Pfam" id="PF00675"/>
    </source>
</evidence>
<dbReference type="GO" id="GO:0046872">
    <property type="term" value="F:metal ion binding"/>
    <property type="evidence" value="ECO:0007669"/>
    <property type="project" value="InterPro"/>
</dbReference>
<protein>
    <submittedName>
        <fullName evidence="4">Processing protease</fullName>
        <ecNumber evidence="4">3.4.24.64</ecNumber>
    </submittedName>
</protein>
<dbReference type="InterPro" id="IPR007863">
    <property type="entry name" value="Peptidase_M16_C"/>
</dbReference>
<dbReference type="PANTHER" id="PTHR11851">
    <property type="entry name" value="METALLOPROTEASE"/>
    <property type="match status" value="1"/>
</dbReference>
<dbReference type="GO" id="GO:0004222">
    <property type="term" value="F:metalloendopeptidase activity"/>
    <property type="evidence" value="ECO:0007669"/>
    <property type="project" value="UniProtKB-EC"/>
</dbReference>
<dbReference type="Proteomes" id="UP000180235">
    <property type="component" value="Chromosome"/>
</dbReference>
<dbReference type="InterPro" id="IPR011249">
    <property type="entry name" value="Metalloenz_LuxS/M16"/>
</dbReference>
<dbReference type="KEGG" id="glt:GlitD10_1228"/>
<gene>
    <name evidence="4" type="ORF">GlitD10_1228</name>
</gene>
<dbReference type="RefSeq" id="WP_071454120.1">
    <property type="nucleotide sequence ID" value="NZ_CP017675.1"/>
</dbReference>
<dbReference type="InterPro" id="IPR011765">
    <property type="entry name" value="Pept_M16_N"/>
</dbReference>
<dbReference type="PANTHER" id="PTHR11851:SF49">
    <property type="entry name" value="MITOCHONDRIAL-PROCESSING PEPTIDASE SUBUNIT ALPHA"/>
    <property type="match status" value="1"/>
</dbReference>
<evidence type="ECO:0000256" key="1">
    <source>
        <dbReference type="ARBA" id="ARBA00007261"/>
    </source>
</evidence>
<dbReference type="Pfam" id="PF00675">
    <property type="entry name" value="Peptidase_M16"/>
    <property type="match status" value="1"/>
</dbReference>
<dbReference type="AlphaFoldDB" id="A0A1J0AC66"/>
<comment type="similarity">
    <text evidence="1">Belongs to the peptidase M16 family.</text>
</comment>
<organism evidence="4 5">
    <name type="scientific">Gloeomargarita lithophora Alchichica-D10</name>
    <dbReference type="NCBI Taxonomy" id="1188229"/>
    <lineage>
        <taxon>Bacteria</taxon>
        <taxon>Bacillati</taxon>
        <taxon>Cyanobacteriota</taxon>
        <taxon>Cyanophyceae</taxon>
        <taxon>Gloeomargaritales</taxon>
        <taxon>Gloeomargaritaceae</taxon>
        <taxon>Gloeomargarita</taxon>
    </lineage>
</organism>
<evidence type="ECO:0000313" key="4">
    <source>
        <dbReference type="EMBL" id="APB33548.1"/>
    </source>
</evidence>
<dbReference type="EMBL" id="CP017675">
    <property type="protein sequence ID" value="APB33548.1"/>
    <property type="molecule type" value="Genomic_DNA"/>
</dbReference>
<dbReference type="STRING" id="1188229.GlitD10_1228"/>
<feature type="domain" description="Peptidase M16 C-terminal" evidence="3">
    <location>
        <begin position="184"/>
        <end position="359"/>
    </location>
</feature>
<name>A0A1J0AC66_9CYAN</name>
<dbReference type="OrthoDB" id="9811314at2"/>
<evidence type="ECO:0000313" key="5">
    <source>
        <dbReference type="Proteomes" id="UP000180235"/>
    </source>
</evidence>
<keyword evidence="4" id="KW-0378">Hydrolase</keyword>
<dbReference type="GO" id="GO:0006508">
    <property type="term" value="P:proteolysis"/>
    <property type="evidence" value="ECO:0007669"/>
    <property type="project" value="UniProtKB-KW"/>
</dbReference>
<dbReference type="SUPFAM" id="SSF63411">
    <property type="entry name" value="LuxS/MPP-like metallohydrolase"/>
    <property type="match status" value="2"/>
</dbReference>
<evidence type="ECO:0000259" key="3">
    <source>
        <dbReference type="Pfam" id="PF05193"/>
    </source>
</evidence>
<reference evidence="4 5" key="1">
    <citation type="submission" date="2016-10" db="EMBL/GenBank/DDBJ databases">
        <title>Description of Gloeomargarita lithophora gen. nov., sp. nov., a thylakoid-bearing basal-branching cyanobacterium with intracellular carbonates, and proposal for Gloeomargaritales ord. nov.</title>
        <authorList>
            <person name="Moreira D."/>
            <person name="Tavera R."/>
            <person name="Benzerara K."/>
            <person name="Skouri-Panet F."/>
            <person name="Couradeau E."/>
            <person name="Gerard E."/>
            <person name="Loussert C."/>
            <person name="Novelo E."/>
            <person name="Zivanovic Y."/>
            <person name="Lopez-Garcia P."/>
        </authorList>
    </citation>
    <scope>NUCLEOTIDE SEQUENCE [LARGE SCALE GENOMIC DNA]</scope>
    <source>
        <strain evidence="4 5">D10</strain>
    </source>
</reference>
<proteinExistence type="inferred from homology"/>
<keyword evidence="4" id="KW-0645">Protease</keyword>
<sequence>MFAPSELVIQEGESLGLTQPPTVQVLANGTTVIAQRMPGATVNFSLWMGCGSQHEPDKHNGMAHFLEHMVFKGNDRIPLGQFEQRVERVGGMTNAATSQEYTQFFVTTAPQDFPEVAPLLIDLVMAPGLADEEFQRERQVVLEEIRRTQDVPQRRLMQRVLELAFAGLPYARPVLGPAAGVAQLTPQAMQAFHQQWYGPERLTAVVVGDLTVEHLLEVVVPCLSERQGGDPAPGCPFPNPVCTFLHGEELVDDVQQARLVLSWRVPGLTDFNTVCALDALAMILGQGRTARLVWELRHERGWVTGITVQNMSFVHQGLFWIGVQGSAAHLPAVLEVIGEHMARLAAEPIGATELAHLRRRVASRFIFANETPAERAALYGYYQTVLGDISPGLGYPGTVGSLQAGVLQQVAQTYLTPALMGQVVMRPQG</sequence>